<keyword evidence="4" id="KW-0963">Cytoplasm</keyword>
<evidence type="ECO:0000256" key="5">
    <source>
        <dbReference type="ARBA" id="ARBA00022553"/>
    </source>
</evidence>
<evidence type="ECO:0000256" key="7">
    <source>
        <dbReference type="ARBA" id="ARBA00022990"/>
    </source>
</evidence>
<dbReference type="Gene3D" id="2.60.40.790">
    <property type="match status" value="1"/>
</dbReference>
<comment type="subcellular location">
    <subcellularLocation>
        <location evidence="2">Cytoplasm</location>
    </subcellularLocation>
    <subcellularLocation>
        <location evidence="1">Nucleus</location>
    </subcellularLocation>
</comment>
<evidence type="ECO:0000256" key="10">
    <source>
        <dbReference type="SAM" id="Coils"/>
    </source>
</evidence>
<dbReference type="PROSITE" id="PS51203">
    <property type="entry name" value="CS"/>
    <property type="match status" value="1"/>
</dbReference>
<dbReference type="EMBL" id="GIIL01002977">
    <property type="protein sequence ID" value="NOV46703.1"/>
    <property type="molecule type" value="Transcribed_RNA"/>
</dbReference>
<organism evidence="14">
    <name type="scientific">Xenopsylla cheopis</name>
    <name type="common">Oriental rat flea</name>
    <name type="synonym">Pulex cheopis</name>
    <dbReference type="NCBI Taxonomy" id="163159"/>
    <lineage>
        <taxon>Eukaryota</taxon>
        <taxon>Metazoa</taxon>
        <taxon>Ecdysozoa</taxon>
        <taxon>Arthropoda</taxon>
        <taxon>Hexapoda</taxon>
        <taxon>Insecta</taxon>
        <taxon>Pterygota</taxon>
        <taxon>Neoptera</taxon>
        <taxon>Endopterygota</taxon>
        <taxon>Siphonaptera</taxon>
        <taxon>Pulicidae</taxon>
        <taxon>Xenopsyllinae</taxon>
        <taxon>Xenopsylla</taxon>
    </lineage>
</organism>
<proteinExistence type="predicted"/>
<dbReference type="GO" id="GO:0005737">
    <property type="term" value="C:cytoplasm"/>
    <property type="evidence" value="ECO:0007669"/>
    <property type="project" value="UniProtKB-SubCell"/>
</dbReference>
<dbReference type="InterPro" id="IPR037201">
    <property type="entry name" value="CacyBP_N"/>
</dbReference>
<dbReference type="GO" id="GO:0007507">
    <property type="term" value="P:heart development"/>
    <property type="evidence" value="ECO:0007669"/>
    <property type="project" value="TreeGrafter"/>
</dbReference>
<dbReference type="InterPro" id="IPR015120">
    <property type="entry name" value="Siah-Interact_N"/>
</dbReference>
<feature type="region of interest" description="Disordered" evidence="11">
    <location>
        <begin position="165"/>
        <end position="191"/>
    </location>
</feature>
<feature type="compositionally biased region" description="Basic and acidic residues" evidence="11">
    <location>
        <begin position="165"/>
        <end position="188"/>
    </location>
</feature>
<evidence type="ECO:0000313" key="14">
    <source>
        <dbReference type="EMBL" id="NOV46703.1"/>
    </source>
</evidence>
<dbReference type="Gene3D" id="4.10.860.10">
    <property type="entry name" value="UVR domain"/>
    <property type="match status" value="1"/>
</dbReference>
<evidence type="ECO:0000256" key="2">
    <source>
        <dbReference type="ARBA" id="ARBA00004496"/>
    </source>
</evidence>
<evidence type="ECO:0000256" key="1">
    <source>
        <dbReference type="ARBA" id="ARBA00004123"/>
    </source>
</evidence>
<evidence type="ECO:0000256" key="3">
    <source>
        <dbReference type="ARBA" id="ARBA00015702"/>
    </source>
</evidence>
<dbReference type="Pfam" id="PF04969">
    <property type="entry name" value="CS"/>
    <property type="match status" value="1"/>
</dbReference>
<dbReference type="SUPFAM" id="SSF49764">
    <property type="entry name" value="HSP20-like chaperones"/>
    <property type="match status" value="1"/>
</dbReference>
<dbReference type="GO" id="GO:0015631">
    <property type="term" value="F:tubulin binding"/>
    <property type="evidence" value="ECO:0007669"/>
    <property type="project" value="InterPro"/>
</dbReference>
<keyword evidence="8" id="KW-0539">Nucleus</keyword>
<dbReference type="GO" id="GO:0044548">
    <property type="term" value="F:S100 protein binding"/>
    <property type="evidence" value="ECO:0007669"/>
    <property type="project" value="InterPro"/>
</dbReference>
<evidence type="ECO:0000256" key="4">
    <source>
        <dbReference type="ARBA" id="ARBA00022490"/>
    </source>
</evidence>
<keyword evidence="7" id="KW-0007">Acetylation</keyword>
<dbReference type="InterPro" id="IPR008978">
    <property type="entry name" value="HSP20-like_chaperone"/>
</dbReference>
<feature type="domain" description="SGS" evidence="12">
    <location>
        <begin position="148"/>
        <end position="229"/>
    </location>
</feature>
<dbReference type="FunFam" id="2.60.40.790:FF:000006">
    <property type="entry name" value="calcyclin-binding protein-like"/>
    <property type="match status" value="1"/>
</dbReference>
<evidence type="ECO:0000256" key="11">
    <source>
        <dbReference type="SAM" id="MobiDB-lite"/>
    </source>
</evidence>
<dbReference type="PANTHER" id="PTHR13164">
    <property type="entry name" value="CALICYLIN BINDING PROTEIN"/>
    <property type="match status" value="1"/>
</dbReference>
<feature type="coiled-coil region" evidence="10">
    <location>
        <begin position="29"/>
        <end position="56"/>
    </location>
</feature>
<evidence type="ECO:0000256" key="6">
    <source>
        <dbReference type="ARBA" id="ARBA00022786"/>
    </source>
</evidence>
<dbReference type="Pfam" id="PF09032">
    <property type="entry name" value="Siah-Interact_N"/>
    <property type="match status" value="1"/>
</dbReference>
<dbReference type="SUPFAM" id="SSF140106">
    <property type="entry name" value="Calcyclin-binding protein-like"/>
    <property type="match status" value="1"/>
</dbReference>
<dbReference type="PANTHER" id="PTHR13164:SF3">
    <property type="entry name" value="CALCYCLIN-BINDING PROTEIN"/>
    <property type="match status" value="1"/>
</dbReference>
<reference evidence="14" key="1">
    <citation type="submission" date="2020-03" db="EMBL/GenBank/DDBJ databases">
        <title>Transcriptomic Profiling of the Digestive Tract of the Rat Flea, Xenopsylla cheopis, Following Blood Feeding and Infection with Yersinia pestis.</title>
        <authorList>
            <person name="Bland D.M."/>
            <person name="Martens C.A."/>
            <person name="Virtaneva K."/>
            <person name="Kanakabandi K."/>
            <person name="Long D."/>
            <person name="Rosenke R."/>
            <person name="Saturday G.A."/>
            <person name="Hoyt F.H."/>
            <person name="Bruno D.P."/>
            <person name="Ribeiro J.M.C."/>
            <person name="Hinnebusch J."/>
        </authorList>
    </citation>
    <scope>NUCLEOTIDE SEQUENCE</scope>
</reference>
<evidence type="ECO:0000259" key="12">
    <source>
        <dbReference type="PROSITE" id="PS51048"/>
    </source>
</evidence>
<dbReference type="GO" id="GO:0005634">
    <property type="term" value="C:nucleus"/>
    <property type="evidence" value="ECO:0007669"/>
    <property type="project" value="UniProtKB-SubCell"/>
</dbReference>
<protein>
    <recommendedName>
        <fullName evidence="3">Calcyclin-binding protein</fullName>
    </recommendedName>
</protein>
<dbReference type="InterPro" id="IPR007699">
    <property type="entry name" value="SGS_dom"/>
</dbReference>
<keyword evidence="5" id="KW-0597">Phosphoprotein</keyword>
<dbReference type="AlphaFoldDB" id="A0A6M2DK25"/>
<comment type="function">
    <text evidence="9">May be involved in calcium-dependent ubiquitination and subsequent proteasomal degradation of target proteins. Probably serves as a molecular bridge in ubiquitin E3 complexes. Participates in the ubiquitin-mediated degradation of beta-catenin (CTNNB1).</text>
</comment>
<dbReference type="CDD" id="cd06468">
    <property type="entry name" value="p23_CacyBP"/>
    <property type="match status" value="1"/>
</dbReference>
<accession>A0A6M2DK25</accession>
<dbReference type="InterPro" id="IPR007052">
    <property type="entry name" value="CS_dom"/>
</dbReference>
<dbReference type="InterPro" id="IPR052289">
    <property type="entry name" value="Calcyclin-binding_UBL-bridge"/>
</dbReference>
<keyword evidence="10" id="KW-0175">Coiled coil</keyword>
<evidence type="ECO:0000259" key="13">
    <source>
        <dbReference type="PROSITE" id="PS51203"/>
    </source>
</evidence>
<name>A0A6M2DK25_XENCH</name>
<keyword evidence="6" id="KW-0833">Ubl conjugation pathway</keyword>
<sequence>MADTKVVELNKDISELKSFLNQSTRPKVKDLLSLEIRKAESELSKLNENLLKERLEPKQSSSEGTKCYQVKLNNYSWDQSDKFVKIYVTLQNAHTCPEENVLCTFTDRSMTLSVRNLGNRDYTLVIKNLLEPIDVAKSTWKVKTDMVIVNLAKTTTNNWSHMTELEKRASESKKMDTTDTDDLSKDSDPSAGLMNIMKKMYQSGDDDMKRMIAKAWVEGQEKKGAEGLY</sequence>
<dbReference type="GO" id="GO:0031625">
    <property type="term" value="F:ubiquitin protein ligase binding"/>
    <property type="evidence" value="ECO:0007669"/>
    <property type="project" value="InterPro"/>
</dbReference>
<dbReference type="PROSITE" id="PS51048">
    <property type="entry name" value="SGS"/>
    <property type="match status" value="1"/>
</dbReference>
<feature type="domain" description="CS" evidence="13">
    <location>
        <begin position="70"/>
        <end position="163"/>
    </location>
</feature>
<dbReference type="InterPro" id="IPR037893">
    <property type="entry name" value="CS_CacyBP"/>
</dbReference>
<evidence type="ECO:0000256" key="9">
    <source>
        <dbReference type="ARBA" id="ARBA00025145"/>
    </source>
</evidence>
<evidence type="ECO:0000256" key="8">
    <source>
        <dbReference type="ARBA" id="ARBA00023242"/>
    </source>
</evidence>